<dbReference type="PANTHER" id="PTHR44688">
    <property type="entry name" value="DNA-BINDING TRANSCRIPTIONAL ACTIVATOR DEVR_DOSR"/>
    <property type="match status" value="1"/>
</dbReference>
<feature type="domain" description="HTH luxR-type" evidence="4">
    <location>
        <begin position="191"/>
        <end position="256"/>
    </location>
</feature>
<dbReference type="Proteomes" id="UP001301442">
    <property type="component" value="Chromosome"/>
</dbReference>
<dbReference type="PROSITE" id="PS00622">
    <property type="entry name" value="HTH_LUXR_1"/>
    <property type="match status" value="1"/>
</dbReference>
<dbReference type="PANTHER" id="PTHR44688:SF16">
    <property type="entry name" value="DNA-BINDING TRANSCRIPTIONAL ACTIVATOR DEVR_DOSR"/>
    <property type="match status" value="1"/>
</dbReference>
<dbReference type="SUPFAM" id="SSF46894">
    <property type="entry name" value="C-terminal effector domain of the bipartite response regulators"/>
    <property type="match status" value="1"/>
</dbReference>
<evidence type="ECO:0000313" key="6">
    <source>
        <dbReference type="Proteomes" id="UP001301442"/>
    </source>
</evidence>
<keyword evidence="3" id="KW-0804">Transcription</keyword>
<dbReference type="EMBL" id="CP136600">
    <property type="protein sequence ID" value="WOH36722.1"/>
    <property type="molecule type" value="Genomic_DNA"/>
</dbReference>
<reference evidence="5 6" key="1">
    <citation type="submission" date="2023-09" db="EMBL/GenBank/DDBJ databases">
        <authorList>
            <person name="Qi X."/>
        </authorList>
    </citation>
    <scope>NUCLEOTIDE SEQUENCE [LARGE SCALE GENOMIC DNA]</scope>
    <source>
        <strain evidence="5 6">S1-1</strain>
    </source>
</reference>
<dbReference type="Gene3D" id="1.10.10.10">
    <property type="entry name" value="Winged helix-like DNA-binding domain superfamily/Winged helix DNA-binding domain"/>
    <property type="match status" value="1"/>
</dbReference>
<dbReference type="PRINTS" id="PR00038">
    <property type="entry name" value="HTHLUXR"/>
</dbReference>
<evidence type="ECO:0000256" key="3">
    <source>
        <dbReference type="ARBA" id="ARBA00023163"/>
    </source>
</evidence>
<accession>A0ABZ0GLF0</accession>
<evidence type="ECO:0000256" key="1">
    <source>
        <dbReference type="ARBA" id="ARBA00023015"/>
    </source>
</evidence>
<sequence>MNYIAQFAQISADLIDESAELDFIERLALGFKALVETNDVTFILYRKSALPVIEYFDEPMKGGSSNLDIFLKGAFLLDPYYLHATQKNQRGFFSLEQISPKGFKQTEYYRTWYSKSGLQDECGYLISLSDDDFVNISIGRTSSLKRFTKQELTLLNDIKPMIEMLAKQYWNKNHLAAGDSDIRERMQHALDNFGVSILTKREQQVVHLILHGHTTKTVSEELNIVVETVKLHRKHAYAKLDINSQSELFYLFIDSLMSVEKYVEGDPLSNYM</sequence>
<dbReference type="InterPro" id="IPR036388">
    <property type="entry name" value="WH-like_DNA-bd_sf"/>
</dbReference>
<protein>
    <submittedName>
        <fullName evidence="5">LuxR C-terminal-related transcriptional regulator</fullName>
    </submittedName>
</protein>
<evidence type="ECO:0000313" key="5">
    <source>
        <dbReference type="EMBL" id="WOH36722.1"/>
    </source>
</evidence>
<dbReference type="Pfam" id="PF00196">
    <property type="entry name" value="GerE"/>
    <property type="match status" value="1"/>
</dbReference>
<evidence type="ECO:0000256" key="2">
    <source>
        <dbReference type="ARBA" id="ARBA00023125"/>
    </source>
</evidence>
<dbReference type="InterPro" id="IPR016032">
    <property type="entry name" value="Sig_transdc_resp-reg_C-effctor"/>
</dbReference>
<dbReference type="SMART" id="SM00421">
    <property type="entry name" value="HTH_LUXR"/>
    <property type="match status" value="1"/>
</dbReference>
<keyword evidence="1" id="KW-0805">Transcription regulation</keyword>
<proteinExistence type="predicted"/>
<dbReference type="CDD" id="cd06170">
    <property type="entry name" value="LuxR_C_like"/>
    <property type="match status" value="1"/>
</dbReference>
<dbReference type="RefSeq" id="WP_348395534.1">
    <property type="nucleotide sequence ID" value="NZ_CP136600.1"/>
</dbReference>
<evidence type="ECO:0000259" key="4">
    <source>
        <dbReference type="PROSITE" id="PS50043"/>
    </source>
</evidence>
<keyword evidence="2" id="KW-0238">DNA-binding</keyword>
<dbReference type="PROSITE" id="PS50043">
    <property type="entry name" value="HTH_LUXR_2"/>
    <property type="match status" value="1"/>
</dbReference>
<gene>
    <name evidence="5" type="ORF">RI844_15290</name>
</gene>
<organism evidence="5 6">
    <name type="scientific">Thalassotalea fonticola</name>
    <dbReference type="NCBI Taxonomy" id="3065649"/>
    <lineage>
        <taxon>Bacteria</taxon>
        <taxon>Pseudomonadati</taxon>
        <taxon>Pseudomonadota</taxon>
        <taxon>Gammaproteobacteria</taxon>
        <taxon>Alteromonadales</taxon>
        <taxon>Colwelliaceae</taxon>
        <taxon>Thalassotalea</taxon>
    </lineage>
</organism>
<dbReference type="InterPro" id="IPR000792">
    <property type="entry name" value="Tscrpt_reg_LuxR_C"/>
</dbReference>
<name>A0ABZ0GLF0_9GAMM</name>
<keyword evidence="6" id="KW-1185">Reference proteome</keyword>